<evidence type="ECO:0000313" key="2">
    <source>
        <dbReference type="EMBL" id="GMQ30498.1"/>
    </source>
</evidence>
<organism evidence="2 3">
    <name type="scientific">Algoriphagus confluentis</name>
    <dbReference type="NCBI Taxonomy" id="1697556"/>
    <lineage>
        <taxon>Bacteria</taxon>
        <taxon>Pseudomonadati</taxon>
        <taxon>Bacteroidota</taxon>
        <taxon>Cytophagia</taxon>
        <taxon>Cytophagales</taxon>
        <taxon>Cyclobacteriaceae</taxon>
        <taxon>Algoriphagus</taxon>
    </lineage>
</organism>
<dbReference type="RefSeq" id="WP_338225202.1">
    <property type="nucleotide sequence ID" value="NZ_BTPD01000010.1"/>
</dbReference>
<feature type="transmembrane region" description="Helical" evidence="1">
    <location>
        <begin position="38"/>
        <end position="61"/>
    </location>
</feature>
<dbReference type="Proteomes" id="UP001338309">
    <property type="component" value="Unassembled WGS sequence"/>
</dbReference>
<sequence>MPYQKYRTLIEIFFFWLLPLTVLPWSLSQLIPIYSFDLALFLVFFPAITMYWVVGTGAGYCKFWYFTTNYSPAGVMLTIGLLYATVVHSSIPWTLPYMENNPLLFVGLTGLTVSVGGTFIDIFLLGSGLFYLKSKKFPRGSNPIRHALSYGPLFFGIVGVWNALGILLGKWLMESIDQNLVVTLTILPFLFALPFMVFFLFRLRKINLMKIASTTSSS</sequence>
<evidence type="ECO:0000313" key="3">
    <source>
        <dbReference type="Proteomes" id="UP001338309"/>
    </source>
</evidence>
<name>A0ABQ6PRY4_9BACT</name>
<feature type="transmembrane region" description="Helical" evidence="1">
    <location>
        <begin position="73"/>
        <end position="91"/>
    </location>
</feature>
<protein>
    <submittedName>
        <fullName evidence="2">Uncharacterized protein</fullName>
    </submittedName>
</protein>
<keyword evidence="1" id="KW-1133">Transmembrane helix</keyword>
<keyword evidence="1" id="KW-0812">Transmembrane</keyword>
<keyword evidence="3" id="KW-1185">Reference proteome</keyword>
<feature type="transmembrane region" description="Helical" evidence="1">
    <location>
        <begin position="179"/>
        <end position="201"/>
    </location>
</feature>
<dbReference type="EMBL" id="BTPD01000010">
    <property type="protein sequence ID" value="GMQ30498.1"/>
    <property type="molecule type" value="Genomic_DNA"/>
</dbReference>
<feature type="transmembrane region" description="Helical" evidence="1">
    <location>
        <begin position="103"/>
        <end position="132"/>
    </location>
</feature>
<gene>
    <name evidence="2" type="ORF">Aconfl_31410</name>
</gene>
<keyword evidence="1" id="KW-0472">Membrane</keyword>
<reference evidence="2 3" key="1">
    <citation type="submission" date="2023-08" db="EMBL/GenBank/DDBJ databases">
        <title>Draft genome sequence of Algoriphagus confluentis.</title>
        <authorList>
            <person name="Takatani N."/>
            <person name="Hosokawa M."/>
            <person name="Sawabe T."/>
        </authorList>
    </citation>
    <scope>NUCLEOTIDE SEQUENCE [LARGE SCALE GENOMIC DNA]</scope>
    <source>
        <strain evidence="2 3">NBRC 111222</strain>
    </source>
</reference>
<evidence type="ECO:0000256" key="1">
    <source>
        <dbReference type="SAM" id="Phobius"/>
    </source>
</evidence>
<comment type="caution">
    <text evidence="2">The sequence shown here is derived from an EMBL/GenBank/DDBJ whole genome shotgun (WGS) entry which is preliminary data.</text>
</comment>
<feature type="transmembrane region" description="Helical" evidence="1">
    <location>
        <begin position="153"/>
        <end position="173"/>
    </location>
</feature>
<proteinExistence type="predicted"/>
<accession>A0ABQ6PRY4</accession>